<keyword evidence="11" id="KW-1185">Reference proteome</keyword>
<keyword evidence="3 8" id="KW-0863">Zinc-finger</keyword>
<dbReference type="Gene3D" id="3.30.160.60">
    <property type="entry name" value="Classic Zinc Finger"/>
    <property type="match status" value="1"/>
</dbReference>
<protein>
    <submittedName>
        <fullName evidence="12">Transcriptional regulator SUPERMAN-like</fullName>
    </submittedName>
</protein>
<proteinExistence type="predicted"/>
<feature type="compositionally biased region" description="Polar residues" evidence="9">
    <location>
        <begin position="101"/>
        <end position="117"/>
    </location>
</feature>
<accession>A0ABM0W738</accession>
<dbReference type="InterPro" id="IPR036236">
    <property type="entry name" value="Znf_C2H2_sf"/>
</dbReference>
<feature type="domain" description="C2H2-type" evidence="10">
    <location>
        <begin position="25"/>
        <end position="52"/>
    </location>
</feature>
<keyword evidence="6" id="KW-0804">Transcription</keyword>
<dbReference type="PROSITE" id="PS50157">
    <property type="entry name" value="ZINC_FINGER_C2H2_2"/>
    <property type="match status" value="1"/>
</dbReference>
<keyword evidence="4" id="KW-0862">Zinc</keyword>
<comment type="subcellular location">
    <subcellularLocation>
        <location evidence="1">Nucleus</location>
    </subcellularLocation>
</comment>
<dbReference type="InterPro" id="IPR052426">
    <property type="entry name" value="Plant_dev_regulator"/>
</dbReference>
<dbReference type="Proteomes" id="UP000694864">
    <property type="component" value="Chromosome 15"/>
</dbReference>
<evidence type="ECO:0000256" key="2">
    <source>
        <dbReference type="ARBA" id="ARBA00022723"/>
    </source>
</evidence>
<dbReference type="PROSITE" id="PS00028">
    <property type="entry name" value="ZINC_FINGER_C2H2_1"/>
    <property type="match status" value="1"/>
</dbReference>
<reference evidence="12" key="2">
    <citation type="submission" date="2025-08" db="UniProtKB">
        <authorList>
            <consortium name="RefSeq"/>
        </authorList>
    </citation>
    <scope>IDENTIFICATION</scope>
    <source>
        <tissue evidence="12">Leaf</tissue>
    </source>
</reference>
<evidence type="ECO:0000256" key="4">
    <source>
        <dbReference type="ARBA" id="ARBA00022833"/>
    </source>
</evidence>
<keyword evidence="5" id="KW-0805">Transcription regulation</keyword>
<evidence type="ECO:0000313" key="11">
    <source>
        <dbReference type="Proteomes" id="UP000694864"/>
    </source>
</evidence>
<dbReference type="PANTHER" id="PTHR45801">
    <property type="entry name" value="OS07G0101800 PROTEIN"/>
    <property type="match status" value="1"/>
</dbReference>
<evidence type="ECO:0000256" key="6">
    <source>
        <dbReference type="ARBA" id="ARBA00023163"/>
    </source>
</evidence>
<keyword evidence="2" id="KW-0479">Metal-binding</keyword>
<evidence type="ECO:0000259" key="10">
    <source>
        <dbReference type="PROSITE" id="PS50157"/>
    </source>
</evidence>
<evidence type="ECO:0000256" key="3">
    <source>
        <dbReference type="ARBA" id="ARBA00022771"/>
    </source>
</evidence>
<dbReference type="SUPFAM" id="SSF57667">
    <property type="entry name" value="beta-beta-alpha zinc fingers"/>
    <property type="match status" value="1"/>
</dbReference>
<sequence>MNNRGKQIDSGSGSGSGSGDKRRTYDCNICKRGFTNPQALGGHNNIHSRRERNLSSFSPSNSFPFSLPLPSQSPSSSINFTNPNDNNNPSPYLPTIDSYHHQVSQPPINPSHNTQYFGSSSPRGGGRFAQGESHGLDLSLGLGYMMNEDDDTHQSPQETGGSEPQDDDLDLDLRLGRHRHH</sequence>
<name>A0ABM0W738_CAMSA</name>
<dbReference type="GeneID" id="104746795"/>
<feature type="region of interest" description="Disordered" evidence="9">
    <location>
        <begin position="1"/>
        <end position="181"/>
    </location>
</feature>
<dbReference type="PANTHER" id="PTHR45801:SF16">
    <property type="entry name" value="GENOME ASSEMBLY, CHROMOSOME: A03"/>
    <property type="match status" value="1"/>
</dbReference>
<evidence type="ECO:0000256" key="1">
    <source>
        <dbReference type="ARBA" id="ARBA00004123"/>
    </source>
</evidence>
<evidence type="ECO:0000256" key="5">
    <source>
        <dbReference type="ARBA" id="ARBA00023015"/>
    </source>
</evidence>
<feature type="compositionally biased region" description="Low complexity" evidence="9">
    <location>
        <begin position="54"/>
        <end position="90"/>
    </location>
</feature>
<evidence type="ECO:0000256" key="8">
    <source>
        <dbReference type="PROSITE-ProRule" id="PRU00042"/>
    </source>
</evidence>
<evidence type="ECO:0000256" key="7">
    <source>
        <dbReference type="ARBA" id="ARBA00023242"/>
    </source>
</evidence>
<reference evidence="11" key="1">
    <citation type="journal article" date="2014" name="Nat. Commun.">
        <title>The emerging biofuel crop Camelina sativa retains a highly undifferentiated hexaploid genome structure.</title>
        <authorList>
            <person name="Kagale S."/>
            <person name="Koh C."/>
            <person name="Nixon J."/>
            <person name="Bollina V."/>
            <person name="Clarke W.E."/>
            <person name="Tuteja R."/>
            <person name="Spillane C."/>
            <person name="Robinson S.J."/>
            <person name="Links M.G."/>
            <person name="Clarke C."/>
            <person name="Higgins E.E."/>
            <person name="Huebert T."/>
            <person name="Sharpe A.G."/>
            <person name="Parkin I.A."/>
        </authorList>
    </citation>
    <scope>NUCLEOTIDE SEQUENCE [LARGE SCALE GENOMIC DNA]</scope>
    <source>
        <strain evidence="11">cv. DH55</strain>
    </source>
</reference>
<organism evidence="11 12">
    <name type="scientific">Camelina sativa</name>
    <name type="common">False flax</name>
    <name type="synonym">Myagrum sativum</name>
    <dbReference type="NCBI Taxonomy" id="90675"/>
    <lineage>
        <taxon>Eukaryota</taxon>
        <taxon>Viridiplantae</taxon>
        <taxon>Streptophyta</taxon>
        <taxon>Embryophyta</taxon>
        <taxon>Tracheophyta</taxon>
        <taxon>Spermatophyta</taxon>
        <taxon>Magnoliopsida</taxon>
        <taxon>eudicotyledons</taxon>
        <taxon>Gunneridae</taxon>
        <taxon>Pentapetalae</taxon>
        <taxon>rosids</taxon>
        <taxon>malvids</taxon>
        <taxon>Brassicales</taxon>
        <taxon>Brassicaceae</taxon>
        <taxon>Camelineae</taxon>
        <taxon>Camelina</taxon>
    </lineage>
</organism>
<evidence type="ECO:0000313" key="12">
    <source>
        <dbReference type="RefSeq" id="XP_010466625.1"/>
    </source>
</evidence>
<dbReference type="InterPro" id="IPR013087">
    <property type="entry name" value="Znf_C2H2_type"/>
</dbReference>
<dbReference type="RefSeq" id="XP_010466625.1">
    <property type="nucleotide sequence ID" value="XM_010468323.1"/>
</dbReference>
<evidence type="ECO:0000256" key="9">
    <source>
        <dbReference type="SAM" id="MobiDB-lite"/>
    </source>
</evidence>
<gene>
    <name evidence="12" type="primary">LOC104746795</name>
</gene>
<keyword evidence="7" id="KW-0539">Nucleus</keyword>